<dbReference type="Proteomes" id="UP000654075">
    <property type="component" value="Unassembled WGS sequence"/>
</dbReference>
<feature type="region of interest" description="Disordered" evidence="1">
    <location>
        <begin position="377"/>
        <end position="442"/>
    </location>
</feature>
<feature type="compositionally biased region" description="Low complexity" evidence="1">
    <location>
        <begin position="28"/>
        <end position="40"/>
    </location>
</feature>
<dbReference type="OrthoDB" id="10392231at2759"/>
<feature type="compositionally biased region" description="Low complexity" evidence="1">
    <location>
        <begin position="154"/>
        <end position="181"/>
    </location>
</feature>
<feature type="compositionally biased region" description="Pro residues" evidence="1">
    <location>
        <begin position="90"/>
        <end position="100"/>
    </location>
</feature>
<name>A0A813GPB7_POLGL</name>
<accession>A0A813GPB7</accession>
<dbReference type="AlphaFoldDB" id="A0A813GPB7"/>
<feature type="region of interest" description="Disordered" evidence="1">
    <location>
        <begin position="141"/>
        <end position="187"/>
    </location>
</feature>
<feature type="region of interest" description="Disordered" evidence="1">
    <location>
        <begin position="229"/>
        <end position="251"/>
    </location>
</feature>
<feature type="region of interest" description="Disordered" evidence="1">
    <location>
        <begin position="74"/>
        <end position="100"/>
    </location>
</feature>
<feature type="compositionally biased region" description="Low complexity" evidence="1">
    <location>
        <begin position="540"/>
        <end position="555"/>
    </location>
</feature>
<organism evidence="2 3">
    <name type="scientific">Polarella glacialis</name>
    <name type="common">Dinoflagellate</name>
    <dbReference type="NCBI Taxonomy" id="89957"/>
    <lineage>
        <taxon>Eukaryota</taxon>
        <taxon>Sar</taxon>
        <taxon>Alveolata</taxon>
        <taxon>Dinophyceae</taxon>
        <taxon>Suessiales</taxon>
        <taxon>Suessiaceae</taxon>
        <taxon>Polarella</taxon>
    </lineage>
</organism>
<dbReference type="PANTHER" id="PTHR16148:SF23">
    <property type="entry name" value="B BOX-TYPE DOMAIN-CONTAINING PROTEIN-RELATED"/>
    <property type="match status" value="1"/>
</dbReference>
<reference evidence="2" key="1">
    <citation type="submission" date="2021-02" db="EMBL/GenBank/DDBJ databases">
        <authorList>
            <person name="Dougan E. K."/>
            <person name="Rhodes N."/>
            <person name="Thang M."/>
            <person name="Chan C."/>
        </authorList>
    </citation>
    <scope>NUCLEOTIDE SEQUENCE</scope>
</reference>
<protein>
    <submittedName>
        <fullName evidence="2">Uncharacterized protein</fullName>
    </submittedName>
</protein>
<feature type="compositionally biased region" description="Low complexity" evidence="1">
    <location>
        <begin position="493"/>
        <end position="511"/>
    </location>
</feature>
<dbReference type="PANTHER" id="PTHR16148">
    <property type="entry name" value="NF-KAPPA-B-REPRESSING FACTOR-RELATED"/>
    <property type="match status" value="1"/>
</dbReference>
<feature type="region of interest" description="Disordered" evidence="1">
    <location>
        <begin position="265"/>
        <end position="284"/>
    </location>
</feature>
<keyword evidence="3" id="KW-1185">Reference proteome</keyword>
<feature type="compositionally biased region" description="Low complexity" evidence="1">
    <location>
        <begin position="473"/>
        <end position="485"/>
    </location>
</feature>
<gene>
    <name evidence="2" type="ORF">PGLA1383_LOCUS44861</name>
</gene>
<feature type="region of interest" description="Disordered" evidence="1">
    <location>
        <begin position="472"/>
        <end position="587"/>
    </location>
</feature>
<feature type="compositionally biased region" description="Low complexity" evidence="1">
    <location>
        <begin position="574"/>
        <end position="587"/>
    </location>
</feature>
<evidence type="ECO:0000313" key="3">
    <source>
        <dbReference type="Proteomes" id="UP000654075"/>
    </source>
</evidence>
<proteinExistence type="predicted"/>
<evidence type="ECO:0000313" key="2">
    <source>
        <dbReference type="EMBL" id="CAE8628187.1"/>
    </source>
</evidence>
<feature type="compositionally biased region" description="Basic and acidic residues" evidence="1">
    <location>
        <begin position="521"/>
        <end position="535"/>
    </location>
</feature>
<feature type="compositionally biased region" description="Polar residues" evidence="1">
    <location>
        <begin position="233"/>
        <end position="246"/>
    </location>
</feature>
<evidence type="ECO:0000256" key="1">
    <source>
        <dbReference type="SAM" id="MobiDB-lite"/>
    </source>
</evidence>
<dbReference type="EMBL" id="CAJNNV010029354">
    <property type="protein sequence ID" value="CAE8628187.1"/>
    <property type="molecule type" value="Genomic_DNA"/>
</dbReference>
<comment type="caution">
    <text evidence="2">The sequence shown here is derived from an EMBL/GenBank/DDBJ whole genome shotgun (WGS) entry which is preliminary data.</text>
</comment>
<sequence length="659" mass="68200">MTATTTKQQQQQNYNNNNNNNFSPTTKQQQQNYNNNNNNNFSPWSEDRVFRDSHCPWTGGYMNGSRTLAGLVSVSPDPPLLPRGDRKVPLPSPPQIQPPTHAPVAARLAMAAAAAAAQDTPFSAAAFIDLSHRVRRALPATGGMHSSFGRERSSLNNSNNNSSNNNNNNSNTKNNNSSNNSQTDGLSPALREQRPMARGRSNSGIALAASMGLPLVQVSSWLPVEVDGASLPQRDSPSDASPISPGTGSGGMYAFSMERYNNVAATKRRHRSRRPQAEDDETAASTDSFFSISGIRLDAKRTAVEAVEAAAAAAAAAAAEASAAAAAASKAAIVPAAAIASTAAAAARLEGKAAAMTATEEPALLAEALTAALGKLRRSPSSPDFERPSPEAVLTGDPVPVAPMAAESKLRSSASSWPVPSRGPSATLPGEESEAEEQASTRLGPAKCIKRACVAAVSADREAGTPELGLREAAASAAPGSAPSSTVRESRRALAQRAATQQAMAATQQAIRRSKSMPLAEKAEKRSGGAQREAHGGSTAAGVEPGAAVAEPASSRGPSSSGVPAEKTHRKSVKSAGAPPASSGLSKSNAAAVAGAGSVAAKARGNRKGGKLVLPFSYGFEDPRYFHVESTECRLCPEIFPAKDAMADTSKFSDESWFT</sequence>
<feature type="region of interest" description="Disordered" evidence="1">
    <location>
        <begin position="1"/>
        <end position="47"/>
    </location>
</feature>
<feature type="compositionally biased region" description="Low complexity" evidence="1">
    <location>
        <begin position="8"/>
        <end position="21"/>
    </location>
</feature>